<proteinExistence type="predicted"/>
<dbReference type="Proteomes" id="UP000593574">
    <property type="component" value="Unassembled WGS sequence"/>
</dbReference>
<protein>
    <recommendedName>
        <fullName evidence="3">Endonuclease/exonuclease/phosphatase domain-containing protein</fullName>
    </recommendedName>
</protein>
<dbReference type="AlphaFoldDB" id="A0A7J9AVB4"/>
<dbReference type="InterPro" id="IPR036691">
    <property type="entry name" value="Endo/exonu/phosph_ase_sf"/>
</dbReference>
<evidence type="ECO:0000313" key="1">
    <source>
        <dbReference type="EMBL" id="MBA0728015.1"/>
    </source>
</evidence>
<accession>A0A7J9AVB4</accession>
<organism evidence="1 2">
    <name type="scientific">Gossypium laxum</name>
    <dbReference type="NCBI Taxonomy" id="34288"/>
    <lineage>
        <taxon>Eukaryota</taxon>
        <taxon>Viridiplantae</taxon>
        <taxon>Streptophyta</taxon>
        <taxon>Embryophyta</taxon>
        <taxon>Tracheophyta</taxon>
        <taxon>Spermatophyta</taxon>
        <taxon>Magnoliopsida</taxon>
        <taxon>eudicotyledons</taxon>
        <taxon>Gunneridae</taxon>
        <taxon>Pentapetalae</taxon>
        <taxon>rosids</taxon>
        <taxon>malvids</taxon>
        <taxon>Malvales</taxon>
        <taxon>Malvaceae</taxon>
        <taxon>Malvoideae</taxon>
        <taxon>Gossypium</taxon>
    </lineage>
</organism>
<evidence type="ECO:0000313" key="2">
    <source>
        <dbReference type="Proteomes" id="UP000593574"/>
    </source>
</evidence>
<comment type="caution">
    <text evidence="1">The sequence shown here is derived from an EMBL/GenBank/DDBJ whole genome shotgun (WGS) entry which is preliminary data.</text>
</comment>
<dbReference type="EMBL" id="JABEZV010000013">
    <property type="protein sequence ID" value="MBA0728015.1"/>
    <property type="molecule type" value="Genomic_DNA"/>
</dbReference>
<sequence length="85" mass="10107">EAIGYSRGIWVGWKDLLRVDIIRSHPQFVLIRHFSMTGFFVFVYGSPDHCKRRWLWEVLNMTIPCFDFPWVVIGDFNAILAFNEK</sequence>
<gene>
    <name evidence="1" type="ORF">Golax_000955</name>
</gene>
<feature type="non-terminal residue" evidence="1">
    <location>
        <position position="1"/>
    </location>
</feature>
<name>A0A7J9AVB4_9ROSI</name>
<evidence type="ECO:0008006" key="3">
    <source>
        <dbReference type="Google" id="ProtNLM"/>
    </source>
</evidence>
<dbReference type="SUPFAM" id="SSF56219">
    <property type="entry name" value="DNase I-like"/>
    <property type="match status" value="1"/>
</dbReference>
<keyword evidence="2" id="KW-1185">Reference proteome</keyword>
<reference evidence="1 2" key="1">
    <citation type="journal article" date="2019" name="Genome Biol. Evol.">
        <title>Insights into the evolution of the New World diploid cottons (Gossypium, subgenus Houzingenia) based on genome sequencing.</title>
        <authorList>
            <person name="Grover C.E."/>
            <person name="Arick M.A. 2nd"/>
            <person name="Thrash A."/>
            <person name="Conover J.L."/>
            <person name="Sanders W.S."/>
            <person name="Peterson D.G."/>
            <person name="Frelichowski J.E."/>
            <person name="Scheffler J.A."/>
            <person name="Scheffler B.E."/>
            <person name="Wendel J.F."/>
        </authorList>
    </citation>
    <scope>NUCLEOTIDE SEQUENCE [LARGE SCALE GENOMIC DNA]</scope>
    <source>
        <strain evidence="1">4</strain>
        <tissue evidence="1">Leaf</tissue>
    </source>
</reference>